<comment type="subcellular location">
    <subcellularLocation>
        <location evidence="1">Nucleus</location>
    </subcellularLocation>
</comment>
<dbReference type="eggNOG" id="ENOG502RY77">
    <property type="taxonomic scope" value="Eukaryota"/>
</dbReference>
<dbReference type="CDD" id="cd00067">
    <property type="entry name" value="GAL4"/>
    <property type="match status" value="2"/>
</dbReference>
<dbReference type="GO" id="GO:0005634">
    <property type="term" value="C:nucleus"/>
    <property type="evidence" value="ECO:0007669"/>
    <property type="project" value="UniProtKB-SubCell"/>
</dbReference>
<dbReference type="STRING" id="500485.B6HX46"/>
<proteinExistence type="predicted"/>
<reference evidence="8 9" key="1">
    <citation type="journal article" date="2008" name="Nat. Biotechnol.">
        <title>Genome sequencing and analysis of the filamentous fungus Penicillium chrysogenum.</title>
        <authorList>
            <person name="van den Berg M.A."/>
            <person name="Albang R."/>
            <person name="Albermann K."/>
            <person name="Badger J.H."/>
            <person name="Daran J.-M."/>
            <person name="Driessen A.J.M."/>
            <person name="Garcia-Estrada C."/>
            <person name="Fedorova N.D."/>
            <person name="Harris D.M."/>
            <person name="Heijne W.H.M."/>
            <person name="Joardar V.S."/>
            <person name="Kiel J.A.K.W."/>
            <person name="Kovalchuk A."/>
            <person name="Martin J.F."/>
            <person name="Nierman W.C."/>
            <person name="Nijland J.G."/>
            <person name="Pronk J.T."/>
            <person name="Roubos J.A."/>
            <person name="van der Klei I.J."/>
            <person name="van Peij N.N.M.E."/>
            <person name="Veenhuis M."/>
            <person name="von Doehren H."/>
            <person name="Wagner C."/>
            <person name="Wortman J.R."/>
            <person name="Bovenberg R.A.L."/>
        </authorList>
    </citation>
    <scope>NUCLEOTIDE SEQUENCE [LARGE SCALE GENOMIC DNA]</scope>
    <source>
        <strain evidence="9">ATCC 28089 / DSM 1075 / NRRL 1951 / Wisconsin 54-1255</strain>
    </source>
</reference>
<keyword evidence="3" id="KW-0238">DNA-binding</keyword>
<gene>
    <name evidence="8" type="ORF">Pc24g02740</name>
    <name evidence="8" type="ORF">PCH_Pc24g02740</name>
</gene>
<evidence type="ECO:0000313" key="8">
    <source>
        <dbReference type="EMBL" id="CAP87182.1"/>
    </source>
</evidence>
<dbReference type="InterPro" id="IPR050613">
    <property type="entry name" value="Sec_Metabolite_Reg"/>
</dbReference>
<dbReference type="SMART" id="SM00066">
    <property type="entry name" value="GAL4"/>
    <property type="match status" value="3"/>
</dbReference>
<feature type="region of interest" description="Disordered" evidence="6">
    <location>
        <begin position="181"/>
        <end position="205"/>
    </location>
</feature>
<evidence type="ECO:0000256" key="5">
    <source>
        <dbReference type="ARBA" id="ARBA00023242"/>
    </source>
</evidence>
<dbReference type="PROSITE" id="PS50048">
    <property type="entry name" value="ZN2_CY6_FUNGAL_2"/>
    <property type="match status" value="2"/>
</dbReference>
<evidence type="ECO:0000313" key="9">
    <source>
        <dbReference type="Proteomes" id="UP000000724"/>
    </source>
</evidence>
<dbReference type="CDD" id="cd12148">
    <property type="entry name" value="fungal_TF_MHR"/>
    <property type="match status" value="1"/>
</dbReference>
<dbReference type="InterPro" id="IPR036864">
    <property type="entry name" value="Zn2-C6_fun-type_DNA-bd_sf"/>
</dbReference>
<dbReference type="Gene3D" id="4.10.240.10">
    <property type="entry name" value="Zn(2)-C6 fungal-type DNA-binding domain"/>
    <property type="match status" value="2"/>
</dbReference>
<organism evidence="8 9">
    <name type="scientific">Penicillium rubens (strain ATCC 28089 / DSM 1075 / NRRL 1951 / Wisconsin 54-1255)</name>
    <name type="common">Penicillium chrysogenum</name>
    <dbReference type="NCBI Taxonomy" id="500485"/>
    <lineage>
        <taxon>Eukaryota</taxon>
        <taxon>Fungi</taxon>
        <taxon>Dikarya</taxon>
        <taxon>Ascomycota</taxon>
        <taxon>Pezizomycotina</taxon>
        <taxon>Eurotiomycetes</taxon>
        <taxon>Eurotiomycetidae</taxon>
        <taxon>Eurotiales</taxon>
        <taxon>Aspergillaceae</taxon>
        <taxon>Penicillium</taxon>
        <taxon>Penicillium chrysogenum species complex</taxon>
    </lineage>
</organism>
<dbReference type="GO" id="GO:0003677">
    <property type="term" value="F:DNA binding"/>
    <property type="evidence" value="ECO:0007669"/>
    <property type="project" value="UniProtKB-KW"/>
</dbReference>
<dbReference type="VEuPathDB" id="FungiDB:PCH_Pc24g02740"/>
<evidence type="ECO:0000256" key="3">
    <source>
        <dbReference type="ARBA" id="ARBA00023125"/>
    </source>
</evidence>
<keyword evidence="4" id="KW-0804">Transcription</keyword>
<protein>
    <submittedName>
        <fullName evidence="8">Pc24g02740 protein</fullName>
    </submittedName>
</protein>
<dbReference type="PANTHER" id="PTHR31001:SF40">
    <property type="entry name" value="ZN(II)2CYS6 TRANSCRIPTION FACTOR (EUROFUNG)"/>
    <property type="match status" value="1"/>
</dbReference>
<dbReference type="InterPro" id="IPR001138">
    <property type="entry name" value="Zn2Cys6_DnaBD"/>
</dbReference>
<dbReference type="AlphaFoldDB" id="B6HX46"/>
<evidence type="ECO:0000256" key="4">
    <source>
        <dbReference type="ARBA" id="ARBA00023163"/>
    </source>
</evidence>
<evidence type="ECO:0000259" key="7">
    <source>
        <dbReference type="PROSITE" id="PS50048"/>
    </source>
</evidence>
<dbReference type="SUPFAM" id="SSF57701">
    <property type="entry name" value="Zn2/Cys6 DNA-binding domain"/>
    <property type="match status" value="2"/>
</dbReference>
<dbReference type="EMBL" id="AM920439">
    <property type="protein sequence ID" value="CAP87182.1"/>
    <property type="molecule type" value="Genomic_DNA"/>
</dbReference>
<dbReference type="Pfam" id="PF00172">
    <property type="entry name" value="Zn_clus"/>
    <property type="match status" value="2"/>
</dbReference>
<evidence type="ECO:0000256" key="1">
    <source>
        <dbReference type="ARBA" id="ARBA00004123"/>
    </source>
</evidence>
<keyword evidence="5" id="KW-0539">Nucleus</keyword>
<name>B6HX46_PENRW</name>
<keyword evidence="9" id="KW-1185">Reference proteome</keyword>
<feature type="domain" description="Zn(2)-C6 fungal-type" evidence="7">
    <location>
        <begin position="115"/>
        <end position="147"/>
    </location>
</feature>
<dbReference type="BioCyc" id="PCHR:PC24G02740-MONOMER"/>
<dbReference type="GO" id="GO:0008270">
    <property type="term" value="F:zinc ion binding"/>
    <property type="evidence" value="ECO:0007669"/>
    <property type="project" value="InterPro"/>
</dbReference>
<evidence type="ECO:0000256" key="6">
    <source>
        <dbReference type="SAM" id="MobiDB-lite"/>
    </source>
</evidence>
<dbReference type="GO" id="GO:0000981">
    <property type="term" value="F:DNA-binding transcription factor activity, RNA polymerase II-specific"/>
    <property type="evidence" value="ECO:0007669"/>
    <property type="project" value="InterPro"/>
</dbReference>
<dbReference type="HOGENOM" id="CLU_427649_0_0_1"/>
<keyword evidence="2" id="KW-0805">Transcription regulation</keyword>
<dbReference type="PANTHER" id="PTHR31001">
    <property type="entry name" value="UNCHARACTERIZED TRANSCRIPTIONAL REGULATORY PROTEIN"/>
    <property type="match status" value="1"/>
</dbReference>
<evidence type="ECO:0000256" key="2">
    <source>
        <dbReference type="ARBA" id="ARBA00023015"/>
    </source>
</evidence>
<dbReference type="Proteomes" id="UP000000724">
    <property type="component" value="Contig Pc00c24"/>
</dbReference>
<accession>B6HX46</accession>
<dbReference type="OrthoDB" id="4361601at2759"/>
<feature type="domain" description="Zn(2)-C6 fungal-type" evidence="7">
    <location>
        <begin position="18"/>
        <end position="48"/>
    </location>
</feature>
<dbReference type="PROSITE" id="PS00463">
    <property type="entry name" value="ZN2_CY6_FUNGAL_1"/>
    <property type="match status" value="2"/>
</dbReference>
<sequence>MPPHHQYECAVRTRARTACQSCRKKRTRCIGGPPCENCIRLRKENCEFVHTPSSKKLVAPETRPDCNACLPCCMEKSVCKGGPPCENCVTEGREVCAFDLESHKEVRPRKRRTWACLPCRLRKIRCTGGGAPCGTCISRGIGSTCEFIETTKDHPEETGIHTTQNQYNGNGELSRNAVMEAGTTQQPESTLQERPENRPSPNTFTALDTRQVCRKKSLSCSETLSTISNANPLSDLSKSPSLDGSDSDKGAYPASLIGCSSHGELLDVLPNCQMIDCLIERYFESISTLFCVINATSFKAEYEVFCRNPNVTPKSWLSLLFAVLALSCRAEEDPERGCCSDRLSTLYEKAAWDCLLTNDPPFEPSPTSLKAIILIIYGRTHRGKDVFSDLQLAYRTASSTKCHIDTRQCGVEHIICEEYRCLLLGLKTLSLLNAQLHGCYRNRDITQGIECLADTYESTERPHLPISVEGSPTTQMTFTILNLQLLEISDKICVGTERGLMSEWSLAGLETELFRIEKQCSEIYTKVRESDSQLGSHPGSLGILHCYINYLLHLLFLPDLQRYLNGNIAPGTRISQLKCIAFAKASLQSFNLLADDMQSESYGWYIRGLGSYYAEQSAYTLIRSRAVLQENDQYQEVRSILKRTLEIFSAFLDRSIFSTRGAFVIENQCMSRSSKAISRACISNFTSGFHAEHLGRGDGT</sequence>